<dbReference type="PROSITE" id="PS50268">
    <property type="entry name" value="CADHERIN_2"/>
    <property type="match status" value="2"/>
</dbReference>
<dbReference type="SUPFAM" id="SSF49313">
    <property type="entry name" value="Cadherin-like"/>
    <property type="match status" value="1"/>
</dbReference>
<evidence type="ECO:0000259" key="7">
    <source>
        <dbReference type="PROSITE" id="PS50093"/>
    </source>
</evidence>
<keyword evidence="3" id="KW-0106">Calcium</keyword>
<dbReference type="RefSeq" id="WP_076699752.1">
    <property type="nucleotide sequence ID" value="NZ_CP015093.1"/>
</dbReference>
<accession>A0A1P8UU42</accession>
<feature type="domain" description="PKD" evidence="7">
    <location>
        <begin position="3522"/>
        <end position="3581"/>
    </location>
</feature>
<evidence type="ECO:0000256" key="3">
    <source>
        <dbReference type="ARBA" id="ARBA00022837"/>
    </source>
</evidence>
<dbReference type="PANTHER" id="PTHR45739">
    <property type="entry name" value="MATRIX PROTEIN, PUTATIVE-RELATED"/>
    <property type="match status" value="1"/>
</dbReference>
<dbReference type="Pfam" id="PF00353">
    <property type="entry name" value="HemolysinCabind"/>
    <property type="match status" value="5"/>
</dbReference>
<evidence type="ECO:0000256" key="6">
    <source>
        <dbReference type="SAM" id="MobiDB-lite"/>
    </source>
</evidence>
<feature type="region of interest" description="Disordered" evidence="6">
    <location>
        <begin position="5367"/>
        <end position="5419"/>
    </location>
</feature>
<dbReference type="Proteomes" id="UP000187059">
    <property type="component" value="Chromosome"/>
</dbReference>
<feature type="compositionally biased region" description="Gly residues" evidence="6">
    <location>
        <begin position="5376"/>
        <end position="5388"/>
    </location>
</feature>
<dbReference type="GO" id="GO:0005509">
    <property type="term" value="F:calcium ion binding"/>
    <property type="evidence" value="ECO:0007669"/>
    <property type="project" value="InterPro"/>
</dbReference>
<organism evidence="10 11">
    <name type="scientific">Salipiger abyssi</name>
    <dbReference type="NCBI Taxonomy" id="1250539"/>
    <lineage>
        <taxon>Bacteria</taxon>
        <taxon>Pseudomonadati</taxon>
        <taxon>Pseudomonadota</taxon>
        <taxon>Alphaproteobacteria</taxon>
        <taxon>Rhodobacterales</taxon>
        <taxon>Roseobacteraceae</taxon>
        <taxon>Salipiger</taxon>
    </lineage>
</organism>
<dbReference type="NCBIfam" id="NF012211">
    <property type="entry name" value="tand_rpt_95"/>
    <property type="match status" value="10"/>
</dbReference>
<dbReference type="Gene3D" id="2.60.40.2030">
    <property type="match status" value="1"/>
</dbReference>
<dbReference type="GO" id="GO:0009653">
    <property type="term" value="P:anatomical structure morphogenesis"/>
    <property type="evidence" value="ECO:0007669"/>
    <property type="project" value="TreeGrafter"/>
</dbReference>
<feature type="compositionally biased region" description="Polar residues" evidence="6">
    <location>
        <begin position="2989"/>
        <end position="2998"/>
    </location>
</feature>
<evidence type="ECO:0000259" key="8">
    <source>
        <dbReference type="PROSITE" id="PS50268"/>
    </source>
</evidence>
<dbReference type="InterPro" id="IPR038081">
    <property type="entry name" value="CalX-like_sf"/>
</dbReference>
<dbReference type="InterPro" id="IPR035986">
    <property type="entry name" value="PKD_dom_sf"/>
</dbReference>
<feature type="domain" description="PKD" evidence="7">
    <location>
        <begin position="4696"/>
        <end position="4769"/>
    </location>
</feature>
<dbReference type="InterPro" id="IPR002126">
    <property type="entry name" value="Cadherin-like_dom"/>
</dbReference>
<dbReference type="Pfam" id="PF18911">
    <property type="entry name" value="PKD_4"/>
    <property type="match status" value="2"/>
</dbReference>
<dbReference type="OrthoDB" id="9773411at2"/>
<dbReference type="PRINTS" id="PR00313">
    <property type="entry name" value="CABNDNGRPT"/>
</dbReference>
<sequence>MVYAISDESRLNIFTQSNQNNVTLAALAGGGYVAVWQSNGQNGSGTGLTAQLLTEFGEPTGLPFFIETDTLGNQVIGDVAGTADGGFVVTWEGDGATEILARQFDATGTPVTAEFQVNSETYSTQISPNAAALSGGGYVIAWASYNDETYTYDIRAQRFDASGAPAGAEFTVNTTLTNGQYAPEITALNGGGFVVVWEDRSGADGSGYGIFAQRYNAAGVAQGGETQINTTNTTGTQTEPDVMALTGGGFVVVWTDQNGADGSVYGIYGQILDASGAPVGGEFQINQSTASYQWQPSVTATSDGGFFVTYSSYTSPAPGSPYDILGRHFDSTGTATGDEVVVTQDGAGNLPEHPDSVMLSSGAIVVAWDYPASAGDGSGDAVYQRLFALDGETVALPVSPTLEGVDPAITFTEAQIQAAPQILDLSGAVAVSGPADFDGGRLTVSRITARGDTTPYSSALGYEDDILGLRDQGTGAGQIGLSGTTVSFGGTAIGTIVSDGTLGAPLEIVFNSNATPQAVEALVENLTYANPSDDPIAQTLLAIRIEDGDGGTSDAAVIDVTVLPETDATAPVFETEMQVNTYTASTQRNPTVAALSDGGWVVMWESYGQDSRIQVDYGIIGQRYDSHGAAIGPEFLVTTQLLNSQTAVDVTAITGGAHAGGFVATWYDAANGSEGYVRAQIFDASGARVGGEIAVPSSTYSTQSEARVESFADGSFAIVWSANHSGSGTDVMLRLFDASGSPIGGESFVSTTTANAQSTPDIAALAGGGFAVTWSGDDTGTATREIFARLFDASGAAVSAEIAVNSATAGQQNAPAIVGLTGGGFVVVWTDESGLDGSLWGTYGQIFAANGTPVGTQFLINELTGSYQYQPEITALPGGGFSVVFSSTASAYNGYDVLMQTYDAAGNRIDGETRVSQLPQGTQENPSLATLANGDVIVVFEDQNGTDGSGTGIFQQIMGDPAHYPPADANPRISIAEHAVTLTEADVNAGPQLLFEGVDVGDADSADFDGGRLTVYVADIAGAGSQFSAPDDFSQDQIGIRDQGTGAGQIGVSGNSVTYGGAVIGTIAPVSASGVQLTVDLTAAATPQAVEALLQNVTYANPSDDPEATRTVRVMLTDGDGGVSNPTDISVTLTPELDGFAAAAPEQQVNSFSYGNQTAPGIATLNTGDYVVVWSSYDQDAGSNDDGVYAQRFDATGQALGEEFQINTTTASSQSDADIAPIAAADGGGFVVVWRDTDSSAAGEIMAQVLNDDGTPRGTEFQVETNTSSTQYQPAVAQVAGGFIVAWASYEAGSYNIKAQFFDGSGSALGAEFSVASTAGTERLPAIATGPSGEILIAWQDETTNDVHAQRIDGSGAAIGSAFQLNETAAGRQYLPQVTYLSDGRIVAVWTDQSGLDGYGYGVFARLFAADGTPLGGEFLVAEDVNGNEYGIDVMALSDGGFAISYDGANDASGGGAFAQIYNADGSRRDGPLQLNEETSSTQYGPVLTEVSDGTDAGLAAAWVSSNSGSAGDGSGYGIFTRVFGPESSFQPANLAPVLDNLDAIADFGVADVTSPMLIDNAVELSDADSADFDGGAVTLRYLDHQAGADAQLSIIAGRGISVSGSDILYDGTVIGTVDATDNGVNGADLVISLNANANAANVQILIERLGYSSTAPVVGVDRSVSLRISDGDGGLSAGESIRLEIESATPALGNSLAEIDDAYATESQVEAGLRLDPSIEFNYDLGNGFDGGYVEISYRTTTRGTTAFETLSVADIGTGTNQIGISGTDITFGGVVIGNIDATANGQSGADLRVNLVAAATPDAITALIEALTYSNSSDGPPEQVNLEIEVRDAANSSTGSPDFELYITRENDGGAQPLGDAAQVNAFSIGDQQNAAITELADGGFVVTWQSYNQDSASGYDWGIYQQRYDAEGQPVGPEELVNETTAGSQSDPHVSALGTGGWVTVWESNDNSGSGIWARIHDASGVPGAEFQVNVQTSSTQQLPRVTALSNGNFVVAWESATSGSAGDGNGYGIVARIFSATGTPLGAGDLILNSLTTGSQQDVDLVALSGGGFVAVWESNGVDGDGDGIAFQRFDNSGSPLGGETVVNTTATGHQRNPSAGALTDGGFVVVWDSPDGSGDGVFMQRFSATGSTVGGEVQVSDWQPASQYQADVTGTTDGGWIVTFYDGDYRGTGSYNVYAQRYAPDGSRIDSNTRVNAATDGTQSDPAIAALSDGRVAIAYTSTSSGSAGDGSANGVFLTLMGDPAETQSVAPNLAPIADVTLGEAAINAGAAALFLPGSIAISDSDSVDFDGGRLMVHVVRVNAATAQFASPDDFSQDVFGLQGSGISVSGGVVSVDGIVVGNLLRDGQSGAGLEIALTAGATPERIETLLGGLTYANSSNDPSALREVEITLSDGDGGVLEHTTFEVIITPETDGFEMIGGEAQVNSFTANTQNAPAVAGLAGGSYVVVWQSYNQDNPGDNDYGIIAQLMDPSGQPIGPELVVNTTVAASQVAPDVVALSDGGFVVAWSGTGLIDGNGTFAQRFDATGAAVGSEFRLNDTVSGGQDSVALAAVPGGGLIAVWRNYSTSEIEARLFDASGAALGSEFAVSTTLGGVLDPEVIALSGGGFVVGWNLGDTLYAQRLDATGTPVGTEFTVSTGGAGTISDAQLAALSGGGFAVAWTESGGQDGNGWGIYAATYDAAGNVQTAPFLVNEYVNSTQNEPAISATADGGFVVTFRDNSAALDTSGYGIVAQQFDANGNRIDGSLLVNEETSGSQTQPAVALLASGALAFAWTSPSSGTAGDGSGDGVFSRILGDPAAFAPEERPVLQGLNDAVAMTELALNIGPQLIDANAAVALSDNDSSDFDGGFLRVDMVRDSLAYDHQVAPPDNSAQDNLGLRQAQGITVSGGAVSVGGTVVGQITESGVAGAPFEITFNANASVAAIELLIENLTYRNSSDAPESTRIVRVQVGDGDDGASDPAFVTINIAPQTDGATPLAGERQANTTTASHQSESDVARLDDGGFVIVWQGWDSTDSTYSIFGQRFDANGNPVDTEFLVNTDVTGYKHEPEVTALDTGGWVVTWHDSDGQDGSSNGVFMQRYASDGSPAGTETQVNTYTNSTQYDASVTVLSNGDYVVTYASYNNTGAGAGGSGYDVFAQVFQADGTPVGTESLVNTEVASGQEMPSVTALASGGFAVSWESASSGSAGDGSGDGIFARIYGNAASGYAPVAAEFAVNDYTENAQQLPAIAMLNSGGFVITWESYGADGSTEGIFAQIFDAGGTEVGQEFRVNDERIGYQTAPDVTGLSNGGFVVTYISDDGYGNGVYAQQYDAAGNRIDGPVLVNTAIESNQDEASVAALDAGGFVVSYTSQTNGAAGDGDGNGIFYQVFTNTSPIVTNVSATTAEDVSLVLDAATFEAGFSDPEGDPMVAIRIDVLPSVGTLEYMGSPVTPGQEITVAELDAGALVYIPVPDFNGSADFGWTGTDGSGYANAIALSNITVTPVNDPVGLGPVPNQSIGEGSTLSQQLSFADPDGDTYAVTVNYGEGDADVSFNTTSHAPYLSNHYESEGVYTVTLSVDDGAGSVENTSFTVTVNNAAPNADNETYSTDEDTAVSGVNIFTGDSDPGGDPFTITEIDGVAYTPGDTVTLASGASVTVSASGDLVYDPSSSASLQALASGGSATDSFTYTIEDDGGLTDTAVVTVYVSGADDNVSAQDDAFTTDEDSAVTGSVFADNGNGADTDPEGDTLTVVQVDGDALNVGAPRALSGGGVLQIDSDGSLSFNAAGQYEELGVGQTRDISFIYVVEESGSGLTASAQGTVTVTGVNDAPVADNETAFTNAGTPVEIFVLSGDYDPDQTDTPGLASVGTASNGSVSINDNATPGDTTDDSVIYTPDGGFSGSDSFTYTVSDGNGGVDTATVTVNVQGNTAPVANNDFAATIYQTPVTIDAGGNDIDADGDALSVTAAGPAGNGTVIIDDNGTPGDSSDDRIVYTPDTGFSGSDSFSYTVSDGTDSATATVSVSVAAPADVVSTFDTDTEGWTVTGDVTGLQWVATGGNPDGHIEATDLATGPYWYWVAPGAFLGDRSAYSGGSLTFDLSSGGGNGSANAAPDLLLTGGGVTIALDIGQADAAWTSFTTYLDTRSDWRVGTESGAVASQSQIDAVLADLQSIEIRGEYRSGVDVGTLDNVILALPVPNVAPVATDDSATTDEDTATDISVLANDSDSDGGTLSVAAVSNGAHGTTAINPDGTITYTPVGNFAGSDSFTYTLSDGQGGTDTASVAITVTEVNDAPVAGNDSETVVEDGTLTGNVSGNDSDVDDASLSYTLLSGPSDGALTFNGDGSFSYSPDTDFAGSDSFTYQVSDGRGGTDTATVSITVTPENDAPVAVNDSYVLNEDVFSGANAAGGVLANDADADGDSLTVSLISDTSHGTLSLSPDGSFSYDPDPDFNGFDSFTYEVSDGSGGTDQATVSLQINPVNDAPVAVDDSFSTGFETAITIPAPGPLANDTDVDGDTLTVSSILPGANGTVSGVAADGTFTFTPNAGFSGTETLSYIVSDGTLTDTGTITIQVAPPVSAFSIADITIGEGDGTATFTITRTGDTSVASDQLTVGFTDGTALAGSDYTGGLFLPFTFAAGQTITTVSTGIIDDALVEGDESFFLELRAHSSGTLLATGQATITDNDIANDAPGLEAGLDETISEGETLTRTLSLTDTDTQTRSFTVDWGDGSAPESFDSGLTDPQIQHDYLDDGLYTVTVTVDDNAGAANSTETDSFAVTVGNLPPVAAADSGTVSEDGPAANLGSPLLNDSDPGFDTITMTGYAGISSSDAAFFDTPNLLPSGATITFTSSGDFVYDPNGAFETLAAGASATDSFTYTIEDEDGATDTGTVTVTINGENDAPVYADIPVTTAEDTAISVPFDNATDVDGDPLSYSVHSAPANGSVAVNALGEVIYTPDPDFNGTDSFDMLVEDGNGGSDTATVTVTVTPVNDAPDAVGDSGTAVTGTATRFDVLDNDGDPDGDTIGLIAVGTATNGTVAIDDNGTPGDASDDSLVYTATGGFTGIDSFTYTISDGALTDSATVTVTVGAAPVGIVGTPGNDRLTGTPEQDTISGLAGNDRIYGLASGDVIDGGADDDRIYGGEGNDTITGGTGNDVIYADLGGNREAGAIGADVLVFGMNDGADRVFDFAPGADRIQLIGPATAVFSYNPATQNTVMTYGLTRVTFYGANVSAADVLPVGNTPPDAANDAVETDAGTAVAIQVLGNDSDPDGDALSILSLAQPANGSAVIDDNGTPGDGSDDVIVYTPDAGFVGPDSFSYQVSDGNGGLAQATVDIAVGVVTITGTAGEDRLVGTQGRDVIDGLGDDDLLLGEGGNDAIAGGAGNDTARGGAGDDSIDGGGNNDRISGEDGDDDLLGGDGNDRVYGGAGNDTVTGGEGDDVLFGDLGGDRTAGATGADSFVFGTNDGRDQVFDFVSSVDQVILVGGGGYTLTHDGSDTLIEFGSSTIVFYDELLAHTDITMIV</sequence>
<dbReference type="InterPro" id="IPR013783">
    <property type="entry name" value="Ig-like_fold"/>
</dbReference>
<feature type="domain" description="Cadherin" evidence="8">
    <location>
        <begin position="4910"/>
        <end position="4982"/>
    </location>
</feature>
<dbReference type="InterPro" id="IPR018511">
    <property type="entry name" value="Hemolysin-typ_Ca-bd_CS"/>
</dbReference>
<evidence type="ECO:0000256" key="4">
    <source>
        <dbReference type="ARBA" id="ARBA00023157"/>
    </source>
</evidence>
<evidence type="ECO:0000313" key="10">
    <source>
        <dbReference type="EMBL" id="APZ52888.1"/>
    </source>
</evidence>
<dbReference type="GO" id="GO:0016020">
    <property type="term" value="C:membrane"/>
    <property type="evidence" value="ECO:0007669"/>
    <property type="project" value="InterPro"/>
</dbReference>
<evidence type="ECO:0000256" key="2">
    <source>
        <dbReference type="ARBA" id="ARBA00022737"/>
    </source>
</evidence>
<dbReference type="STRING" id="1250539.Ga0080574_TMP2554"/>
<dbReference type="InterPro" id="IPR051561">
    <property type="entry name" value="FRAS1_ECM"/>
</dbReference>
<keyword evidence="5" id="KW-0325">Glycoprotein</keyword>
<reference evidence="10 11" key="1">
    <citation type="submission" date="2016-04" db="EMBL/GenBank/DDBJ databases">
        <title>Deep-sea bacteria in the southern Pacific.</title>
        <authorList>
            <person name="Tang K."/>
        </authorList>
    </citation>
    <scope>NUCLEOTIDE SEQUENCE [LARGE SCALE GENOMIC DNA]</scope>
    <source>
        <strain evidence="10 11">JLT2014</strain>
    </source>
</reference>
<dbReference type="PANTHER" id="PTHR45739:SF12">
    <property type="entry name" value="CHONDROITIN SULFATE PROTEOGLYCAN 4-LIKE ISOFORM X2"/>
    <property type="match status" value="1"/>
</dbReference>
<dbReference type="Pfam" id="PF00052">
    <property type="entry name" value="Laminin_B"/>
    <property type="match status" value="1"/>
</dbReference>
<evidence type="ECO:0000313" key="11">
    <source>
        <dbReference type="Proteomes" id="UP000187059"/>
    </source>
</evidence>
<dbReference type="SUPFAM" id="SSF51120">
    <property type="entry name" value="beta-Roll"/>
    <property type="match status" value="2"/>
</dbReference>
<evidence type="ECO:0000259" key="9">
    <source>
        <dbReference type="PROSITE" id="PS51115"/>
    </source>
</evidence>
<dbReference type="PROSITE" id="PS00330">
    <property type="entry name" value="HEMOLYSIN_CALCIUM"/>
    <property type="match status" value="1"/>
</dbReference>
<dbReference type="PROSITE" id="PS51115">
    <property type="entry name" value="LAMININ_IVA"/>
    <property type="match status" value="1"/>
</dbReference>
<evidence type="ECO:0000256" key="5">
    <source>
        <dbReference type="ARBA" id="ARBA00023180"/>
    </source>
</evidence>
<proteinExistence type="predicted"/>
<dbReference type="SUPFAM" id="SSF141072">
    <property type="entry name" value="CalX-like"/>
    <property type="match status" value="1"/>
</dbReference>
<dbReference type="Gene3D" id="2.60.40.2810">
    <property type="match status" value="1"/>
</dbReference>
<keyword evidence="11" id="KW-1185">Reference proteome</keyword>
<dbReference type="GO" id="GO:0007156">
    <property type="term" value="P:homophilic cell adhesion via plasma membrane adhesion molecules"/>
    <property type="evidence" value="ECO:0007669"/>
    <property type="project" value="InterPro"/>
</dbReference>
<keyword evidence="2" id="KW-0677">Repeat</keyword>
<feature type="region of interest" description="Disordered" evidence="6">
    <location>
        <begin position="2978"/>
        <end position="3002"/>
    </location>
</feature>
<dbReference type="Gene3D" id="2.60.40.3440">
    <property type="match status" value="8"/>
</dbReference>
<dbReference type="KEGG" id="paby:Ga0080574_TMP2554"/>
<dbReference type="SUPFAM" id="SSF49299">
    <property type="entry name" value="PKD domain"/>
    <property type="match status" value="2"/>
</dbReference>
<keyword evidence="1" id="KW-0732">Signal</keyword>
<dbReference type="Gene3D" id="2.150.10.10">
    <property type="entry name" value="Serralysin-like metalloprotease, C-terminal"/>
    <property type="match status" value="2"/>
</dbReference>
<dbReference type="Pfam" id="PF03160">
    <property type="entry name" value="Calx-beta"/>
    <property type="match status" value="1"/>
</dbReference>
<dbReference type="InterPro" id="IPR003644">
    <property type="entry name" value="Calx_beta"/>
</dbReference>
<dbReference type="InterPro" id="IPR011049">
    <property type="entry name" value="Serralysin-like_metalloprot_C"/>
</dbReference>
<keyword evidence="4" id="KW-1015">Disulfide bond</keyword>
<dbReference type="SMART" id="SM00281">
    <property type="entry name" value="LamB"/>
    <property type="match status" value="1"/>
</dbReference>
<dbReference type="NCBIfam" id="TIGR01965">
    <property type="entry name" value="VCBS_repeat"/>
    <property type="match status" value="3"/>
</dbReference>
<dbReference type="InterPro" id="IPR000601">
    <property type="entry name" value="PKD_dom"/>
</dbReference>
<feature type="compositionally biased region" description="Polar residues" evidence="6">
    <location>
        <begin position="3855"/>
        <end position="3872"/>
    </location>
</feature>
<dbReference type="InterPro" id="IPR015919">
    <property type="entry name" value="Cadherin-like_sf"/>
</dbReference>
<protein>
    <submittedName>
        <fullName evidence="10">Ca2+-binding protein, RTX toxin</fullName>
    </submittedName>
</protein>
<dbReference type="SMART" id="SM00237">
    <property type="entry name" value="Calx_beta"/>
    <property type="match status" value="1"/>
</dbReference>
<evidence type="ECO:0000256" key="1">
    <source>
        <dbReference type="ARBA" id="ARBA00022729"/>
    </source>
</evidence>
<dbReference type="GO" id="GO:0007154">
    <property type="term" value="P:cell communication"/>
    <property type="evidence" value="ECO:0007669"/>
    <property type="project" value="InterPro"/>
</dbReference>
<dbReference type="InterPro" id="IPR010221">
    <property type="entry name" value="VCBS_dom"/>
</dbReference>
<dbReference type="EMBL" id="CP015093">
    <property type="protein sequence ID" value="APZ52888.1"/>
    <property type="molecule type" value="Genomic_DNA"/>
</dbReference>
<feature type="region of interest" description="Disordered" evidence="6">
    <location>
        <begin position="3845"/>
        <end position="3878"/>
    </location>
</feature>
<feature type="domain" description="Laminin IV type A" evidence="9">
    <location>
        <begin position="4023"/>
        <end position="4199"/>
    </location>
</feature>
<dbReference type="PROSITE" id="PS50093">
    <property type="entry name" value="PKD"/>
    <property type="match status" value="2"/>
</dbReference>
<dbReference type="InterPro" id="IPR001343">
    <property type="entry name" value="Hemolysn_Ca-bd"/>
</dbReference>
<gene>
    <name evidence="10" type="ORF">Ga0080574_TMP2554</name>
</gene>
<feature type="domain" description="Cadherin" evidence="8">
    <location>
        <begin position="4293"/>
        <end position="4375"/>
    </location>
</feature>
<dbReference type="Pfam" id="PF17963">
    <property type="entry name" value="Big_9"/>
    <property type="match status" value="12"/>
</dbReference>
<dbReference type="InterPro" id="IPR000034">
    <property type="entry name" value="Laminin_IV"/>
</dbReference>
<dbReference type="Gene3D" id="2.60.40.10">
    <property type="entry name" value="Immunoglobulins"/>
    <property type="match status" value="2"/>
</dbReference>
<name>A0A1P8UU42_9RHOB</name>